<dbReference type="InterPro" id="IPR010566">
    <property type="entry name" value="Haemolys_ca-bd"/>
</dbReference>
<dbReference type="InterPro" id="IPR018511">
    <property type="entry name" value="Hemolysin-typ_Ca-bd_CS"/>
</dbReference>
<dbReference type="Pfam" id="PF00353">
    <property type="entry name" value="HemolysinCabind"/>
    <property type="match status" value="3"/>
</dbReference>
<gene>
    <name evidence="2" type="ORF">SAMN02745163_00001</name>
</gene>
<dbReference type="Gene3D" id="3.40.50.1820">
    <property type="entry name" value="alpha/beta hydrolase"/>
    <property type="match status" value="1"/>
</dbReference>
<dbReference type="PROSITE" id="PS00330">
    <property type="entry name" value="HEMOLYSIN_CALCIUM"/>
    <property type="match status" value="3"/>
</dbReference>
<dbReference type="Proteomes" id="UP000184310">
    <property type="component" value="Unassembled WGS sequence"/>
</dbReference>
<dbReference type="RefSeq" id="WP_143152430.1">
    <property type="nucleotide sequence ID" value="NZ_FQZB01000003.1"/>
</dbReference>
<feature type="domain" description="Haemolysin-type calcium binding-related" evidence="1">
    <location>
        <begin position="844"/>
        <end position="879"/>
    </location>
</feature>
<evidence type="ECO:0000259" key="1">
    <source>
        <dbReference type="Pfam" id="PF06594"/>
    </source>
</evidence>
<feature type="domain" description="Haemolysin-type calcium binding-related" evidence="1">
    <location>
        <begin position="988"/>
        <end position="1025"/>
    </location>
</feature>
<dbReference type="AlphaFoldDB" id="A0A1M6A6Y7"/>
<keyword evidence="3" id="KW-1185">Reference proteome</keyword>
<dbReference type="Gene3D" id="2.150.10.10">
    <property type="entry name" value="Serralysin-like metalloprotease, C-terminal"/>
    <property type="match status" value="2"/>
</dbReference>
<dbReference type="Pfam" id="PF11187">
    <property type="entry name" value="Mbeg1-like"/>
    <property type="match status" value="1"/>
</dbReference>
<dbReference type="PRINTS" id="PR00313">
    <property type="entry name" value="CABNDNGRPT"/>
</dbReference>
<dbReference type="GO" id="GO:0005509">
    <property type="term" value="F:calcium ion binding"/>
    <property type="evidence" value="ECO:0007669"/>
    <property type="project" value="InterPro"/>
</dbReference>
<evidence type="ECO:0000313" key="3">
    <source>
        <dbReference type="Proteomes" id="UP000184310"/>
    </source>
</evidence>
<name>A0A1M6A6Y7_9CLOT</name>
<dbReference type="STRING" id="1121302.SAMN02745163_00001"/>
<dbReference type="InterPro" id="IPR029058">
    <property type="entry name" value="AB_hydrolase_fold"/>
</dbReference>
<organism evidence="2 3">
    <name type="scientific">Clostridium cavendishii DSM 21758</name>
    <dbReference type="NCBI Taxonomy" id="1121302"/>
    <lineage>
        <taxon>Bacteria</taxon>
        <taxon>Bacillati</taxon>
        <taxon>Bacillota</taxon>
        <taxon>Clostridia</taxon>
        <taxon>Eubacteriales</taxon>
        <taxon>Clostridiaceae</taxon>
        <taxon>Clostridium</taxon>
    </lineage>
</organism>
<reference evidence="2 3" key="1">
    <citation type="submission" date="2016-11" db="EMBL/GenBank/DDBJ databases">
        <authorList>
            <person name="Jaros S."/>
            <person name="Januszkiewicz K."/>
            <person name="Wedrychowicz H."/>
        </authorList>
    </citation>
    <scope>NUCLEOTIDE SEQUENCE [LARGE SCALE GENOMIC DNA]</scope>
    <source>
        <strain evidence="2 3">DSM 21758</strain>
    </source>
</reference>
<dbReference type="OrthoDB" id="9769481at2"/>
<dbReference type="PANTHER" id="PTHR39431">
    <property type="entry name" value="FRPA/C-RELATED PROTEIN"/>
    <property type="match status" value="1"/>
</dbReference>
<proteinExistence type="predicted"/>
<dbReference type="InterPro" id="IPR001343">
    <property type="entry name" value="Hemolysn_Ca-bd"/>
</dbReference>
<dbReference type="InterPro" id="IPR024499">
    <property type="entry name" value="Mbeg1-like"/>
</dbReference>
<dbReference type="Pfam" id="PF06594">
    <property type="entry name" value="HCBP_related"/>
    <property type="match status" value="2"/>
</dbReference>
<dbReference type="PANTHER" id="PTHR39431:SF1">
    <property type="entry name" value="FRPA_C-RELATED PROTEIN"/>
    <property type="match status" value="1"/>
</dbReference>
<dbReference type="InterPro" id="IPR011049">
    <property type="entry name" value="Serralysin-like_metalloprot_C"/>
</dbReference>
<dbReference type="EMBL" id="FQZB01000003">
    <property type="protein sequence ID" value="SHI32210.1"/>
    <property type="molecule type" value="Genomic_DNA"/>
</dbReference>
<dbReference type="SUPFAM" id="SSF51120">
    <property type="entry name" value="beta-Roll"/>
    <property type="match status" value="3"/>
</dbReference>
<dbReference type="SUPFAM" id="SSF53474">
    <property type="entry name" value="alpha/beta-Hydrolases"/>
    <property type="match status" value="1"/>
</dbReference>
<feature type="non-terminal residue" evidence="2">
    <location>
        <position position="1082"/>
    </location>
</feature>
<accession>A0A1M6A6Y7</accession>
<sequence>MSKGLTEQQYLLLSQLAYANIADTSEDAEKYNTMTLGEVLDKVGKNKFKTNGGITTEEFNGIIDKINDSSELRNLTLKGYQNNNKSGNYDGFVGYAFEDNEGNSYLAFRGSESNTPEGQHQGKFGVDWVDNVTMGVNGESLQFEDVKRFVNMYGRSIINPTENSKGKVYVTGHSKGGANALYACAAIDGVTGIAFDAPGIDQALSFEERMNLIKSGVVNCVINDDIVGASLFHSEKRKFCLPEITFKYTDDDGNELLGTDLNGTILGLATGHYTQAFDFDVNGEAKIGQRTKKSMIAEWITRELYLENILHGRPLSKLVDKISLLKDVERLTQIKDPLIFIQGLENMLVKMLNDIILSPIKDLKELFRLSTLLAPPRVDPLTLDLDGDGIETVGISNGVYFDLDSNGIKEKTAWLGKDDGFLVYDKNGDGIINNSQELFGDVTKLQDGTTAKSGFMALGEFDENHDGKIDKQDSIYSKLRVWRDLVQDGISENNELFTLEELGIESIDLYSKNINSKMDSGTIEVNRGSYTKKDGSKHNISELLFERDTFDSNSFDNFEVDEEVLNLPNLFGKGDLKCLSESIMADKTGELRSLVKAFVSEKKEDNRHSIFLKILYKWTGCEKIDSTSRGTNIDAKKIAVIEKFFGNKFEGVNGANPNINAAAVLENIFKQLYDNFYYQLMGQSHLKEVLPLIYGDKQLEKITGYFDSVLANNIEDGKELLYEFVSTLRTMKIEKLVDIKGLSNYYTAKSNELGFIIDSIYKVRVKGTQLNDILNGGDGDDVLDGGSGNDYLEGKAGNDIYVYKKGYGTDTINNYDPSYSTSVDILRMEDIKSIEVNFKASIDDLIIEMKDGSGNVTIKNFYSSDAYKIDRIEFSDGIKYEIKDLMNMIFKVEGTNENEIIYGSNRSDKIEGNGGEDKLYGAAGDDILDGGLGNDYLDGGAGNDTYVFGKGYGQDIIDNSSSSGSDIDVLLMKDLSFNEVTLTISNTDLIIEVNGTKDSIKVARYFENGYFSLEKIKFVDGKEMSFNDVKEYLTTVGMKLYGTSENDTIKGTSQMNWSKTEIYGKEGNDSLYGGSGNNVLYG</sequence>
<evidence type="ECO:0000313" key="2">
    <source>
        <dbReference type="EMBL" id="SHI32210.1"/>
    </source>
</evidence>
<protein>
    <submittedName>
        <fullName evidence="2">Hemolysin-type calcium-binding repeat-containing protein</fullName>
    </submittedName>
</protein>